<proteinExistence type="predicted"/>
<dbReference type="eggNOG" id="COG2738">
    <property type="taxonomic scope" value="Bacteria"/>
</dbReference>
<feature type="transmembrane region" description="Helical" evidence="1">
    <location>
        <begin position="202"/>
        <end position="225"/>
    </location>
</feature>
<accession>B7APZ2</accession>
<dbReference type="PANTHER" id="PTHR36434">
    <property type="entry name" value="MEMBRANE PROTEASE YUGP-RELATED"/>
    <property type="match status" value="1"/>
</dbReference>
<reference evidence="2 3" key="1">
    <citation type="submission" date="2008-11" db="EMBL/GenBank/DDBJ databases">
        <title>Draft genome sequence of Bacteroides pectinophilus (ATCC 43243).</title>
        <authorList>
            <person name="Sudarsanam P."/>
            <person name="Ley R."/>
            <person name="Guruge J."/>
            <person name="Turnbaugh P.J."/>
            <person name="Mahowald M."/>
            <person name="Liep D."/>
            <person name="Gordon J."/>
        </authorList>
    </citation>
    <scope>NUCLEOTIDE SEQUENCE [LARGE SCALE GENOMIC DNA]</scope>
    <source>
        <strain evidence="2 3">ATCC 43243</strain>
    </source>
</reference>
<dbReference type="HOGENOM" id="CLU_084406_0_0_9"/>
<sequence>MGYYYYYGFDPLYFLILISVVIAMVAQYKVKSTYSKYSRVRSDLGLTGAQAAQKILNMNGIYDVSIQHIAGDLTDNYNPRNKVLSLSDAVYNSTSIAAIGVAAHECGHAIQHDVGYAPLLIRNTIAPVVNIASSLSWIFIAAGLFFGMSPTLIDVGIIMFSLAVLFELITLPVEFNASGRALTILSDSGMLYPDETAGAKKVLSAAAMTYVASALTAVLQLLRLIMLFGRRSDDR</sequence>
<keyword evidence="1" id="KW-0472">Membrane</keyword>
<dbReference type="STRING" id="483218.BACPEC_00748"/>
<comment type="caution">
    <text evidence="2">The sequence shown here is derived from an EMBL/GenBank/DDBJ whole genome shotgun (WGS) entry which is preliminary data.</text>
</comment>
<dbReference type="InterPro" id="IPR007395">
    <property type="entry name" value="Zn_peptidase_2"/>
</dbReference>
<dbReference type="EMBL" id="ABVQ01000035">
    <property type="protein sequence ID" value="EEC57764.1"/>
    <property type="molecule type" value="Genomic_DNA"/>
</dbReference>
<protein>
    <recommendedName>
        <fullName evidence="4">Peptidase membrane zinc metallopeptidase</fullName>
    </recommendedName>
</protein>
<evidence type="ECO:0000313" key="2">
    <source>
        <dbReference type="EMBL" id="EEC57764.1"/>
    </source>
</evidence>
<keyword evidence="1" id="KW-0812">Transmembrane</keyword>
<reference evidence="2 3" key="2">
    <citation type="submission" date="2008-11" db="EMBL/GenBank/DDBJ databases">
        <authorList>
            <person name="Fulton L."/>
            <person name="Clifton S."/>
            <person name="Fulton B."/>
            <person name="Xu J."/>
            <person name="Minx P."/>
            <person name="Pepin K.H."/>
            <person name="Johnson M."/>
            <person name="Bhonagiri V."/>
            <person name="Nash W.E."/>
            <person name="Mardis E.R."/>
            <person name="Wilson R.K."/>
        </authorList>
    </citation>
    <scope>NUCLEOTIDE SEQUENCE [LARGE SCALE GENOMIC DNA]</scope>
    <source>
        <strain evidence="2 3">ATCC 43243</strain>
    </source>
</reference>
<organism evidence="2 3">
    <name type="scientific">[Bacteroides] pectinophilus ATCC 43243</name>
    <dbReference type="NCBI Taxonomy" id="483218"/>
    <lineage>
        <taxon>Bacteria</taxon>
        <taxon>Bacillati</taxon>
        <taxon>Bacillota</taxon>
        <taxon>Clostridia</taxon>
        <taxon>Eubacteriales</taxon>
    </lineage>
</organism>
<feature type="transmembrane region" description="Helical" evidence="1">
    <location>
        <begin position="137"/>
        <end position="166"/>
    </location>
</feature>
<keyword evidence="3" id="KW-1185">Reference proteome</keyword>
<name>B7APZ2_9FIRM</name>
<dbReference type="Pfam" id="PF04298">
    <property type="entry name" value="Zn_peptidase_2"/>
    <property type="match status" value="1"/>
</dbReference>
<dbReference type="PANTHER" id="PTHR36434:SF1">
    <property type="entry name" value="MEMBRANE PROTEASE YUGP-RELATED"/>
    <property type="match status" value="1"/>
</dbReference>
<evidence type="ECO:0000313" key="3">
    <source>
        <dbReference type="Proteomes" id="UP000003136"/>
    </source>
</evidence>
<dbReference type="AlphaFoldDB" id="B7APZ2"/>
<evidence type="ECO:0000256" key="1">
    <source>
        <dbReference type="SAM" id="Phobius"/>
    </source>
</evidence>
<keyword evidence="1" id="KW-1133">Transmembrane helix</keyword>
<dbReference type="Proteomes" id="UP000003136">
    <property type="component" value="Unassembled WGS sequence"/>
</dbReference>
<evidence type="ECO:0008006" key="4">
    <source>
        <dbReference type="Google" id="ProtNLM"/>
    </source>
</evidence>
<gene>
    <name evidence="2" type="ORF">BACPEC_00748</name>
</gene>
<feature type="transmembrane region" description="Helical" evidence="1">
    <location>
        <begin position="12"/>
        <end position="30"/>
    </location>
</feature>